<accession>A0ABD2Y4N7</accession>
<dbReference type="AlphaFoldDB" id="A0ABD2Y4N7"/>
<feature type="compositionally biased region" description="Basic and acidic residues" evidence="1">
    <location>
        <begin position="17"/>
        <end position="45"/>
    </location>
</feature>
<evidence type="ECO:0000313" key="3">
    <source>
        <dbReference type="Proteomes" id="UP001630127"/>
    </source>
</evidence>
<protein>
    <submittedName>
        <fullName evidence="2">Uncharacterized protein</fullName>
    </submittedName>
</protein>
<reference evidence="2 3" key="1">
    <citation type="submission" date="2024-11" db="EMBL/GenBank/DDBJ databases">
        <title>A near-complete genome assembly of Cinchona calisaya.</title>
        <authorList>
            <person name="Lian D.C."/>
            <person name="Zhao X.W."/>
            <person name="Wei L."/>
        </authorList>
    </citation>
    <scope>NUCLEOTIDE SEQUENCE [LARGE SCALE GENOMIC DNA]</scope>
    <source>
        <tissue evidence="2">Nenye</tissue>
    </source>
</reference>
<comment type="caution">
    <text evidence="2">The sequence shown here is derived from an EMBL/GenBank/DDBJ whole genome shotgun (WGS) entry which is preliminary data.</text>
</comment>
<name>A0ABD2Y4N7_9GENT</name>
<evidence type="ECO:0000313" key="2">
    <source>
        <dbReference type="EMBL" id="KAL3501991.1"/>
    </source>
</evidence>
<evidence type="ECO:0000256" key="1">
    <source>
        <dbReference type="SAM" id="MobiDB-lite"/>
    </source>
</evidence>
<dbReference type="EMBL" id="JBJUIK010000015">
    <property type="protein sequence ID" value="KAL3501991.1"/>
    <property type="molecule type" value="Genomic_DNA"/>
</dbReference>
<dbReference type="Proteomes" id="UP001630127">
    <property type="component" value="Unassembled WGS sequence"/>
</dbReference>
<keyword evidence="3" id="KW-1185">Reference proteome</keyword>
<gene>
    <name evidence="2" type="ORF">ACH5RR_036440</name>
</gene>
<feature type="region of interest" description="Disordered" evidence="1">
    <location>
        <begin position="1"/>
        <end position="45"/>
    </location>
</feature>
<organism evidence="2 3">
    <name type="scientific">Cinchona calisaya</name>
    <dbReference type="NCBI Taxonomy" id="153742"/>
    <lineage>
        <taxon>Eukaryota</taxon>
        <taxon>Viridiplantae</taxon>
        <taxon>Streptophyta</taxon>
        <taxon>Embryophyta</taxon>
        <taxon>Tracheophyta</taxon>
        <taxon>Spermatophyta</taxon>
        <taxon>Magnoliopsida</taxon>
        <taxon>eudicotyledons</taxon>
        <taxon>Gunneridae</taxon>
        <taxon>Pentapetalae</taxon>
        <taxon>asterids</taxon>
        <taxon>lamiids</taxon>
        <taxon>Gentianales</taxon>
        <taxon>Rubiaceae</taxon>
        <taxon>Cinchonoideae</taxon>
        <taxon>Cinchoneae</taxon>
        <taxon>Cinchona</taxon>
    </lineage>
</organism>
<sequence>MDFLGESDELKKKRKEKKEDKRKIKDNRKKEEMRGKNGLDNEDKYGGNLLQGISAPTTGIAARLSGGNLLQGISAPTTRIAAKTIEVDVKSSRTSLQAVATATT</sequence>
<proteinExistence type="predicted"/>